<dbReference type="EMBL" id="JQ844200">
    <property type="protein sequence ID" value="AGS52503.1"/>
    <property type="molecule type" value="Genomic_DNA"/>
</dbReference>
<reference evidence="2" key="1">
    <citation type="submission" date="2012-03" db="EMBL/GenBank/DDBJ databases">
        <title>Functional metagenomics reveals considerable lignocellulase gene clusters in the gut microbiome of a wood-feeding higher termite.</title>
        <authorList>
            <person name="Liu N."/>
        </authorList>
    </citation>
    <scope>NUCLEOTIDE SEQUENCE</scope>
</reference>
<proteinExistence type="predicted"/>
<dbReference type="AlphaFoldDB" id="A0A806K004"/>
<keyword evidence="1" id="KW-0812">Transmembrane</keyword>
<organism evidence="2">
    <name type="scientific">uncultured bacterium contig00005</name>
    <dbReference type="NCBI Taxonomy" id="1181497"/>
    <lineage>
        <taxon>Bacteria</taxon>
        <taxon>environmental samples</taxon>
    </lineage>
</organism>
<name>A0A806K004_9BACT</name>
<accession>A0A806K004</accession>
<keyword evidence="1" id="KW-1133">Transmembrane helix</keyword>
<protein>
    <submittedName>
        <fullName evidence="2">Uncharacterized protein</fullName>
    </submittedName>
</protein>
<feature type="transmembrane region" description="Helical" evidence="1">
    <location>
        <begin position="19"/>
        <end position="36"/>
    </location>
</feature>
<evidence type="ECO:0000313" key="2">
    <source>
        <dbReference type="EMBL" id="AGS52503.1"/>
    </source>
</evidence>
<keyword evidence="1" id="KW-0472">Membrane</keyword>
<evidence type="ECO:0000256" key="1">
    <source>
        <dbReference type="SAM" id="Phobius"/>
    </source>
</evidence>
<sequence>MISIWGVARACFVERLRRFSFIAIMALSLFAAFWFVPRDDGSMQVMAIQPDRFIQAGNPSWIPVASA</sequence>